<dbReference type="CDD" id="cd07720">
    <property type="entry name" value="OPHC2-like_MBL-fold"/>
    <property type="match status" value="1"/>
</dbReference>
<feature type="chain" id="PRO_5004171760" description="Metallo-beta-lactamase domain-containing protein" evidence="5">
    <location>
        <begin position="27"/>
        <end position="308"/>
    </location>
</feature>
<evidence type="ECO:0000313" key="8">
    <source>
        <dbReference type="Proteomes" id="UP000006230"/>
    </source>
</evidence>
<dbReference type="Pfam" id="PF00753">
    <property type="entry name" value="Lactamase_B"/>
    <property type="match status" value="1"/>
</dbReference>
<feature type="domain" description="Metallo-beta-lactamase" evidence="6">
    <location>
        <begin position="96"/>
        <end position="281"/>
    </location>
</feature>
<dbReference type="InterPro" id="IPR006311">
    <property type="entry name" value="TAT_signal"/>
</dbReference>
<dbReference type="OrthoDB" id="9773738at2"/>
<name>Q0FMN8_SALBH</name>
<keyword evidence="3" id="KW-0378">Hydrolase</keyword>
<dbReference type="InterPro" id="IPR001279">
    <property type="entry name" value="Metallo-B-lactamas"/>
</dbReference>
<dbReference type="InterPro" id="IPR036866">
    <property type="entry name" value="RibonucZ/Hydroxyglut_hydro"/>
</dbReference>
<dbReference type="STRING" id="314265.R2601_15225"/>
<dbReference type="PANTHER" id="PTHR42978">
    <property type="entry name" value="QUORUM-QUENCHING LACTONASE YTNP-RELATED-RELATED"/>
    <property type="match status" value="1"/>
</dbReference>
<evidence type="ECO:0000256" key="1">
    <source>
        <dbReference type="ARBA" id="ARBA00007749"/>
    </source>
</evidence>
<evidence type="ECO:0000256" key="5">
    <source>
        <dbReference type="SAM" id="SignalP"/>
    </source>
</evidence>
<evidence type="ECO:0000256" key="2">
    <source>
        <dbReference type="ARBA" id="ARBA00022723"/>
    </source>
</evidence>
<keyword evidence="4" id="KW-0862">Zinc</keyword>
<dbReference type="GO" id="GO:0016787">
    <property type="term" value="F:hydrolase activity"/>
    <property type="evidence" value="ECO:0007669"/>
    <property type="project" value="UniProtKB-KW"/>
</dbReference>
<organism evidence="7 8">
    <name type="scientific">Salipiger bermudensis (strain DSM 26914 / JCM 13377 / KCTC 12554 / HTCC2601)</name>
    <name type="common">Pelagibaca bermudensis</name>
    <dbReference type="NCBI Taxonomy" id="314265"/>
    <lineage>
        <taxon>Bacteria</taxon>
        <taxon>Pseudomonadati</taxon>
        <taxon>Pseudomonadota</taxon>
        <taxon>Alphaproteobacteria</taxon>
        <taxon>Rhodobacterales</taxon>
        <taxon>Roseobacteraceae</taxon>
        <taxon>Salipiger</taxon>
    </lineage>
</organism>
<dbReference type="SMART" id="SM00849">
    <property type="entry name" value="Lactamase_B"/>
    <property type="match status" value="1"/>
</dbReference>
<dbReference type="RefSeq" id="WP_007795938.1">
    <property type="nucleotide sequence ID" value="NZ_DS022276.1"/>
</dbReference>
<reference evidence="7 8" key="1">
    <citation type="journal article" date="2010" name="J. Bacteriol.">
        <title>Genome sequences of Pelagibaca bermudensis HTCC2601T and Maritimibacter alkaliphilus HTCC2654T, the type strains of two marine Roseobacter genera.</title>
        <authorList>
            <person name="Thrash J.C."/>
            <person name="Cho J.C."/>
            <person name="Ferriera S."/>
            <person name="Johnson J."/>
            <person name="Vergin K.L."/>
            <person name="Giovannoni S.J."/>
        </authorList>
    </citation>
    <scope>NUCLEOTIDE SEQUENCE [LARGE SCALE GENOMIC DNA]</scope>
    <source>
        <strain evidence="8">DSM 26914 / JCM 13377 / KCTC 12554 / HTCC2601</strain>
    </source>
</reference>
<keyword evidence="5" id="KW-0732">Signal</keyword>
<comment type="caution">
    <text evidence="7">The sequence shown here is derived from an EMBL/GenBank/DDBJ whole genome shotgun (WGS) entry which is preliminary data.</text>
</comment>
<sequence length="308" mass="32881">MTEQTTFSRRTALAGAVAMPFVAAGAAPLRAQAAKQGAMVPKVNRIMLGDFEVTALMAGTATREDPHSIFGLNASDEEFAEAAEAANIPTDKAQFFFTPTLVNTGNELILFDTGLNPDGIIAAVEAAGYAPGDVSHVVITHMHGDHVGGLTGGDGPTFANAQHVTGQAEYDHWSGVANDTFTNKVEPLAEQFSFIGNGESVASGITSVMTPGHTPGHMSYMLESGGKQLMLIADLANHYVFSLAHPDWEVSFDTDKEAAAQTRRKTLDMLAADKIPFIGYHMPFPALGYAETRDDGFQYVPHSYQLML</sequence>
<feature type="signal peptide" evidence="5">
    <location>
        <begin position="1"/>
        <end position="26"/>
    </location>
</feature>
<dbReference type="PANTHER" id="PTHR42978:SF6">
    <property type="entry name" value="QUORUM-QUENCHING LACTONASE YTNP-RELATED"/>
    <property type="match status" value="1"/>
</dbReference>
<dbReference type="Proteomes" id="UP000006230">
    <property type="component" value="Unassembled WGS sequence"/>
</dbReference>
<keyword evidence="2" id="KW-0479">Metal-binding</keyword>
<dbReference type="HOGENOM" id="CLU_056519_0_0_5"/>
<accession>Q0FMN8</accession>
<dbReference type="AlphaFoldDB" id="Q0FMN8"/>
<proteinExistence type="inferred from homology"/>
<dbReference type="Gene3D" id="3.60.15.10">
    <property type="entry name" value="Ribonuclease Z/Hydroxyacylglutathione hydrolase-like"/>
    <property type="match status" value="1"/>
</dbReference>
<dbReference type="PROSITE" id="PS51318">
    <property type="entry name" value="TAT"/>
    <property type="match status" value="1"/>
</dbReference>
<evidence type="ECO:0000256" key="3">
    <source>
        <dbReference type="ARBA" id="ARBA00022801"/>
    </source>
</evidence>
<gene>
    <name evidence="7" type="ORF">R2601_15225</name>
</gene>
<dbReference type="GO" id="GO:0046872">
    <property type="term" value="F:metal ion binding"/>
    <property type="evidence" value="ECO:0007669"/>
    <property type="project" value="UniProtKB-KW"/>
</dbReference>
<keyword evidence="8" id="KW-1185">Reference proteome</keyword>
<evidence type="ECO:0000259" key="6">
    <source>
        <dbReference type="SMART" id="SM00849"/>
    </source>
</evidence>
<evidence type="ECO:0000313" key="7">
    <source>
        <dbReference type="EMBL" id="EAU45487.1"/>
    </source>
</evidence>
<dbReference type="InterPro" id="IPR051013">
    <property type="entry name" value="MBL_superfamily_lactonases"/>
</dbReference>
<dbReference type="SUPFAM" id="SSF56281">
    <property type="entry name" value="Metallo-hydrolase/oxidoreductase"/>
    <property type="match status" value="1"/>
</dbReference>
<dbReference type="eggNOG" id="COG0491">
    <property type="taxonomic scope" value="Bacteria"/>
</dbReference>
<evidence type="ECO:0000256" key="4">
    <source>
        <dbReference type="ARBA" id="ARBA00022833"/>
    </source>
</evidence>
<dbReference type="EMBL" id="AATQ01000026">
    <property type="protein sequence ID" value="EAU45487.1"/>
    <property type="molecule type" value="Genomic_DNA"/>
</dbReference>
<protein>
    <recommendedName>
        <fullName evidence="6">Metallo-beta-lactamase domain-containing protein</fullName>
    </recommendedName>
</protein>
<comment type="similarity">
    <text evidence="1">Belongs to the metallo-beta-lactamase superfamily.</text>
</comment>